<name>F8PZ09_SERL3</name>
<dbReference type="InParanoid" id="F8PZ09"/>
<proteinExistence type="predicted"/>
<dbReference type="AlphaFoldDB" id="F8PZ09"/>
<evidence type="ECO:0000313" key="1">
    <source>
        <dbReference type="EMBL" id="EGN99122.1"/>
    </source>
</evidence>
<organism evidence="2">
    <name type="scientific">Serpula lacrymans var. lacrymans (strain S7.3)</name>
    <name type="common">Dry rot fungus</name>
    <dbReference type="NCBI Taxonomy" id="936435"/>
    <lineage>
        <taxon>Eukaryota</taxon>
        <taxon>Fungi</taxon>
        <taxon>Dikarya</taxon>
        <taxon>Basidiomycota</taxon>
        <taxon>Agaricomycotina</taxon>
        <taxon>Agaricomycetes</taxon>
        <taxon>Agaricomycetidae</taxon>
        <taxon>Boletales</taxon>
        <taxon>Coniophorineae</taxon>
        <taxon>Serpulaceae</taxon>
        <taxon>Serpula</taxon>
    </lineage>
</organism>
<dbReference type="HOGENOM" id="CLU_2887213_0_0_1"/>
<accession>F8PZ09</accession>
<gene>
    <name evidence="1" type="ORF">SERLA73DRAFT_73679</name>
</gene>
<protein>
    <submittedName>
        <fullName evidence="1">Uncharacterized protein</fullName>
    </submittedName>
</protein>
<dbReference type="Proteomes" id="UP000008063">
    <property type="component" value="Unassembled WGS sequence"/>
</dbReference>
<keyword evidence="2" id="KW-1185">Reference proteome</keyword>
<evidence type="ECO:0000313" key="2">
    <source>
        <dbReference type="Proteomes" id="UP000008063"/>
    </source>
</evidence>
<sequence length="63" mass="7065">MARQFQGSTPLLWDLLENPDLENPATENVDVAALNKLEEEHWAQVDEFDLEGMVKAAIDKPGN</sequence>
<reference evidence="2" key="1">
    <citation type="journal article" date="2011" name="Science">
        <title>The plant cell wall-decomposing machinery underlies the functional diversity of forest fungi.</title>
        <authorList>
            <person name="Eastwood D.C."/>
            <person name="Floudas D."/>
            <person name="Binder M."/>
            <person name="Majcherczyk A."/>
            <person name="Schneider P."/>
            <person name="Aerts A."/>
            <person name="Asiegbu F.O."/>
            <person name="Baker S.E."/>
            <person name="Barry K."/>
            <person name="Bendiksby M."/>
            <person name="Blumentritt M."/>
            <person name="Coutinho P.M."/>
            <person name="Cullen D."/>
            <person name="de Vries R.P."/>
            <person name="Gathman A."/>
            <person name="Goodell B."/>
            <person name="Henrissat B."/>
            <person name="Ihrmark K."/>
            <person name="Kauserud H."/>
            <person name="Kohler A."/>
            <person name="LaButti K."/>
            <person name="Lapidus A."/>
            <person name="Lavin J.L."/>
            <person name="Lee Y.-H."/>
            <person name="Lindquist E."/>
            <person name="Lilly W."/>
            <person name="Lucas S."/>
            <person name="Morin E."/>
            <person name="Murat C."/>
            <person name="Oguiza J.A."/>
            <person name="Park J."/>
            <person name="Pisabarro A.G."/>
            <person name="Riley R."/>
            <person name="Rosling A."/>
            <person name="Salamov A."/>
            <person name="Schmidt O."/>
            <person name="Schmutz J."/>
            <person name="Skrede I."/>
            <person name="Stenlid J."/>
            <person name="Wiebenga A."/>
            <person name="Xie X."/>
            <person name="Kuees U."/>
            <person name="Hibbett D.S."/>
            <person name="Hoffmeister D."/>
            <person name="Hoegberg N."/>
            <person name="Martin F."/>
            <person name="Grigoriev I.V."/>
            <person name="Watkinson S.C."/>
        </authorList>
    </citation>
    <scope>NUCLEOTIDE SEQUENCE [LARGE SCALE GENOMIC DNA]</scope>
    <source>
        <strain evidence="2">strain S7.3</strain>
    </source>
</reference>
<dbReference type="EMBL" id="GL945480">
    <property type="protein sequence ID" value="EGN99122.1"/>
    <property type="molecule type" value="Genomic_DNA"/>
</dbReference>